<feature type="compositionally biased region" description="Basic and acidic residues" evidence="1">
    <location>
        <begin position="269"/>
        <end position="279"/>
    </location>
</feature>
<keyword evidence="3" id="KW-1185">Reference proteome</keyword>
<evidence type="ECO:0000256" key="1">
    <source>
        <dbReference type="SAM" id="MobiDB-lite"/>
    </source>
</evidence>
<dbReference type="EMBL" id="ML996107">
    <property type="protein sequence ID" value="KAF2738796.1"/>
    <property type="molecule type" value="Genomic_DNA"/>
</dbReference>
<gene>
    <name evidence="2" type="ORF">EJ04DRAFT_584665</name>
</gene>
<feature type="region of interest" description="Disordered" evidence="1">
    <location>
        <begin position="1"/>
        <end position="279"/>
    </location>
</feature>
<reference evidence="2" key="1">
    <citation type="journal article" date="2020" name="Stud. Mycol.">
        <title>101 Dothideomycetes genomes: a test case for predicting lifestyles and emergence of pathogens.</title>
        <authorList>
            <person name="Haridas S."/>
            <person name="Albert R."/>
            <person name="Binder M."/>
            <person name="Bloem J."/>
            <person name="Labutti K."/>
            <person name="Salamov A."/>
            <person name="Andreopoulos B."/>
            <person name="Baker S."/>
            <person name="Barry K."/>
            <person name="Bills G."/>
            <person name="Bluhm B."/>
            <person name="Cannon C."/>
            <person name="Castanera R."/>
            <person name="Culley D."/>
            <person name="Daum C."/>
            <person name="Ezra D."/>
            <person name="Gonzalez J."/>
            <person name="Henrissat B."/>
            <person name="Kuo A."/>
            <person name="Liang C."/>
            <person name="Lipzen A."/>
            <person name="Lutzoni F."/>
            <person name="Magnuson J."/>
            <person name="Mondo S."/>
            <person name="Nolan M."/>
            <person name="Ohm R."/>
            <person name="Pangilinan J."/>
            <person name="Park H.-J."/>
            <person name="Ramirez L."/>
            <person name="Alfaro M."/>
            <person name="Sun H."/>
            <person name="Tritt A."/>
            <person name="Yoshinaga Y."/>
            <person name="Zwiers L.-H."/>
            <person name="Turgeon B."/>
            <person name="Goodwin S."/>
            <person name="Spatafora J."/>
            <person name="Crous P."/>
            <person name="Grigoriev I."/>
        </authorList>
    </citation>
    <scope>NUCLEOTIDE SEQUENCE</scope>
    <source>
        <strain evidence="2">CBS 125425</strain>
    </source>
</reference>
<dbReference type="Proteomes" id="UP000799444">
    <property type="component" value="Unassembled WGS sequence"/>
</dbReference>
<evidence type="ECO:0000313" key="2">
    <source>
        <dbReference type="EMBL" id="KAF2738796.1"/>
    </source>
</evidence>
<dbReference type="AlphaFoldDB" id="A0A9P4V6S4"/>
<evidence type="ECO:0000313" key="3">
    <source>
        <dbReference type="Proteomes" id="UP000799444"/>
    </source>
</evidence>
<sequence length="279" mass="29633">MGDRHSRSTPKNTKGGDDIQRAPATPSASMSGEPSLPSTPTKPKRRENFQQQTKIPSASHPSSQPSSPSARNRPEWSQNLERPTHTPSGPREQASNRSRPSRGDGSPTKSKPKGERVMPSRRTTGEASASRSRRTHQTSPTPGRGGPGLSHVPSAPLRPGDSFSNYGNEESIPMKKIRGNARVPGTSLGPDDSVSRIAGGAETGLIRDDESGFTGLPAGPVGPDDSVSNQGEQTGELIKLRAFSDGTILPGDSVSNQDPRESSEEDDEVARKRDCCTVL</sequence>
<proteinExistence type="predicted"/>
<name>A0A9P4V6S4_9PLEO</name>
<organism evidence="2 3">
    <name type="scientific">Polyplosphaeria fusca</name>
    <dbReference type="NCBI Taxonomy" id="682080"/>
    <lineage>
        <taxon>Eukaryota</taxon>
        <taxon>Fungi</taxon>
        <taxon>Dikarya</taxon>
        <taxon>Ascomycota</taxon>
        <taxon>Pezizomycotina</taxon>
        <taxon>Dothideomycetes</taxon>
        <taxon>Pleosporomycetidae</taxon>
        <taxon>Pleosporales</taxon>
        <taxon>Tetraplosphaeriaceae</taxon>
        <taxon>Polyplosphaeria</taxon>
    </lineage>
</organism>
<feature type="compositionally biased region" description="Polar residues" evidence="1">
    <location>
        <begin position="121"/>
        <end position="130"/>
    </location>
</feature>
<protein>
    <submittedName>
        <fullName evidence="2">Uncharacterized protein</fullName>
    </submittedName>
</protein>
<accession>A0A9P4V6S4</accession>
<comment type="caution">
    <text evidence="2">The sequence shown here is derived from an EMBL/GenBank/DDBJ whole genome shotgun (WGS) entry which is preliminary data.</text>
</comment>
<feature type="compositionally biased region" description="Polar residues" evidence="1">
    <location>
        <begin position="26"/>
        <end position="41"/>
    </location>
</feature>
<feature type="compositionally biased region" description="Polar residues" evidence="1">
    <location>
        <begin position="75"/>
        <end position="98"/>
    </location>
</feature>
<feature type="compositionally biased region" description="Low complexity" evidence="1">
    <location>
        <begin position="56"/>
        <end position="69"/>
    </location>
</feature>